<proteinExistence type="predicted"/>
<keyword evidence="2" id="KW-1185">Reference proteome</keyword>
<name>A0A4Q9FRK1_9FLAO</name>
<sequence length="2169" mass="242926">MKNIRTSKISKIIASYLAIQLILTTIQPSNLFALTGGPSQPEFNSFTPIGTSDMVNLSSGDFNYNIPIMDVGGYPLNLAYNSGITMDQEASWVGLGWNLNVGQIARSVRGIPDDFKGDEIRYENELKKNVTIGTALSVPTSIFGVDALNASIGLGVEYNNYNGFTYKPSLGLSYGLNDANAAVGLNISSATGEGATVTPSVSLTRKGKETEKHYINNITTGFGLGLNSRQGVTNLNLSFSNKRQRQNYINLDIGGVKSSHKTDITNVSNHGAGGSISFNDLTNYTPTKRVAMYNDSKTFALSGGFTAFSLSLQGQVSAYGSYQEIKESEKDKYIKSFGYENTEFAEGVDGILDFNREKDNVVNKFTTMLPVTNYSYDVYSIQGQGTGGTFRPFRSQVSYVYDNPVSDSGIGATFGFEVAGGNLAYVGAEINITTTTNKTGKWDTNNYALKNFKEKSSDLNPIDYEKVYFKSMGELIVDNEINIYNDLQADHPIRLEVAGNKYNRSLRSKFKVKDVTEDKIITGVTKRTQREKRNHTIHKISQSEASLDDFVDTHPNAKGHHTVGIKTTKPDGSTYVFGKAAYNTTKIEASFDVSGRNDADCQTGLIGYNGNVNGNNSSRSNKYLNKITTPSYAHTYMLSSILSSDYEDLSLDGPTDDDLGAYTKFNYDERVDNYKWRVPYQENKVIYNEGLKSNEDDQMGNYIYGEKELRYISSIETKTHVAVFQLADRHDAIGVKGETGGRDASSAKMKKIEKIFLYTKPEYKTLTENTLFKDLNYVDKSKAAIKIAHFEYNYSLCPDMINNDGQPYDTDLTDNINSNDNLNKGKLTLKKVYFTYRGSNMGKYTPYKFNYEGFDNIDGETIIQANASYNLKAHDIWGNYKGVTEGINCSVSSDITNAEFPFVEQDQTKADLNTRMWTLTSIDLPSGGRLELETESDDYQYVQDRETMSMLKVSGSGNDPSTDSYTSTELYRGVNRHNKYLYVKLPEVTTRDEFLNNYIGDQIDKAIYFRFLLNLSAGNDEAYDYVSGYFEIDDALLSTLYSNNQLVVNEGVNYYGVIPLKTLDKEGGFVSNNKQVNPIAKAGWYFGRTYLNRLVYEGDQYTDVNNFGDVAEGIWGAIKNLKEIFTGPNLRLEQNECAKNFNPDKSWIRLKHANKVKLGGGLRVKRIVLKDNWELMTENESSEDVNLYKQHYGQEYDYTKDGLSSGVATFEPNGSKENPLVEPFYSKLEATKYADRMVSPNENNYVEKPIGETFYPSPTVTYGTVTVRNLERKNLDQNLVVNKHATGKVVNEFFTSRNFPTISDYTQTNGNGLDEAPKILGLFNLSARNHITLSQGFSIITNDMNGKQKSQRVYGEGQSEAISGVDYFYNVDENNPNKLDNTFTTIDKDGTVGERLIGQTYDVVNDFRENYSSTKMAGVNSNVTTFLAAIIPAVVPFPLPTYAQHENILRTAVTTKVIHKTGILKEKIAYDVGAQVSTENLAWDAQTGQVLLTKTVNEYDDNYYNLTYPAHWYYESMGQASKNLGAEGLLKKSDVDGDGNFYLARKETPNENINTNLLFSPGDVLQTYHNDGLDSDAELLWVVEVGSNTIKLMNKEGFMINDECSEHLKPDLKFKIIRSGYKNLQSASMASVTSKENPIVNNSITINNSKVINASAVMYNEYWKPQDQLGLPRLTPSVLSQYDKAFDNDIDSQPLIEDVNSYGFNPYLYNARGEWRTIESYAYLTGRTSNVVSEGDSPNLRDDGYFSAFNPFYKKNGSEWEIDSNNWTNASSITHYSPYGAELENKDALGRYSSAIYGYAYTLPTAVASNNRYSEIAFDSFEDADYNGVLNETSALIDDVNFVTDEINYFTRDHFSFNTLTEDTAGNGEVSAEESHTGTQSYKVTGNQVRVTKDLTELEHEFTSLCLDEEELPNLKGLDTNLTQTDSIGDFHDSYENKSYDSNGHLIRNTSSMSGYVDRKFLIQISADDIEDLATMDRTFLFVTVKHNLDFPICGDDNGPQYNDSIPEEPHSLDPQDFENYELIPGHDNWIDAVISLKDKDSQNSYPGSPFNFGFLCSVYHETIVPENYMDEENGSGQLIELTFPDTPIDNQDLLMEIEVGLYIDYALHVDLKGDEKELKFDSTVQFRLLDEYGRQQGGSGLDNVDIKVVDIKVYADDNNTEITVTPQL</sequence>
<organism evidence="1 2">
    <name type="scientific">Hyunsoonleella pacifica</name>
    <dbReference type="NCBI Taxonomy" id="1080224"/>
    <lineage>
        <taxon>Bacteria</taxon>
        <taxon>Pseudomonadati</taxon>
        <taxon>Bacteroidota</taxon>
        <taxon>Flavobacteriia</taxon>
        <taxon>Flavobacteriales</taxon>
        <taxon>Flavobacteriaceae</taxon>
    </lineage>
</organism>
<gene>
    <name evidence="1" type="ORF">EYD46_06180</name>
</gene>
<dbReference type="RefSeq" id="WP_130936183.1">
    <property type="nucleotide sequence ID" value="NZ_BMEE01000001.1"/>
</dbReference>
<comment type="caution">
    <text evidence="1">The sequence shown here is derived from an EMBL/GenBank/DDBJ whole genome shotgun (WGS) entry which is preliminary data.</text>
</comment>
<protein>
    <submittedName>
        <fullName evidence="1">Uncharacterized protein</fullName>
    </submittedName>
</protein>
<reference evidence="1 2" key="1">
    <citation type="journal article" date="2015" name="Int. J. Syst. Evol. Microbiol.">
        <title>Hyunsoonleella pacifica sp. nov., isolated from seawater of South Pacific Gyre.</title>
        <authorList>
            <person name="Gao X."/>
            <person name="Zhang Z."/>
            <person name="Dai X."/>
            <person name="Zhang X.H."/>
        </authorList>
    </citation>
    <scope>NUCLEOTIDE SEQUENCE [LARGE SCALE GENOMIC DNA]</scope>
    <source>
        <strain evidence="1 2">SW033</strain>
    </source>
</reference>
<evidence type="ECO:0000313" key="2">
    <source>
        <dbReference type="Proteomes" id="UP000292372"/>
    </source>
</evidence>
<dbReference type="Proteomes" id="UP000292372">
    <property type="component" value="Unassembled WGS sequence"/>
</dbReference>
<dbReference type="EMBL" id="SIRS01000002">
    <property type="protein sequence ID" value="TBN17893.1"/>
    <property type="molecule type" value="Genomic_DNA"/>
</dbReference>
<dbReference type="OrthoDB" id="9814627at2"/>
<evidence type="ECO:0000313" key="1">
    <source>
        <dbReference type="EMBL" id="TBN17893.1"/>
    </source>
</evidence>
<accession>A0A4Q9FRK1</accession>